<gene>
    <name evidence="3" type="ORF">TrRE_jg13478</name>
</gene>
<dbReference type="PANTHER" id="PTHR24198">
    <property type="entry name" value="ANKYRIN REPEAT AND PROTEIN KINASE DOMAIN-CONTAINING PROTEIN"/>
    <property type="match status" value="1"/>
</dbReference>
<evidence type="ECO:0000256" key="1">
    <source>
        <dbReference type="ARBA" id="ARBA00022737"/>
    </source>
</evidence>
<dbReference type="InterPro" id="IPR036770">
    <property type="entry name" value="Ankyrin_rpt-contain_sf"/>
</dbReference>
<dbReference type="Proteomes" id="UP001165082">
    <property type="component" value="Unassembled WGS sequence"/>
</dbReference>
<dbReference type="EMBL" id="BRXZ01003877">
    <property type="protein sequence ID" value="GMH63758.1"/>
    <property type="molecule type" value="Genomic_DNA"/>
</dbReference>
<dbReference type="AlphaFoldDB" id="A0A9W7A6V8"/>
<evidence type="ECO:0008006" key="5">
    <source>
        <dbReference type="Google" id="ProtNLM"/>
    </source>
</evidence>
<dbReference type="PANTHER" id="PTHR24198:SF165">
    <property type="entry name" value="ANKYRIN REPEAT-CONTAINING PROTEIN-RELATED"/>
    <property type="match status" value="1"/>
</dbReference>
<keyword evidence="4" id="KW-1185">Reference proteome</keyword>
<protein>
    <recommendedName>
        <fullName evidence="5">Ankyrin</fullName>
    </recommendedName>
</protein>
<keyword evidence="2" id="KW-0040">ANK repeat</keyword>
<proteinExistence type="predicted"/>
<name>A0A9W7A6V8_9STRA</name>
<keyword evidence="1" id="KW-0677">Repeat</keyword>
<reference evidence="3" key="1">
    <citation type="submission" date="2022-07" db="EMBL/GenBank/DDBJ databases">
        <title>Genome analysis of Parmales, a sister group of diatoms, reveals the evolutionary specialization of diatoms from phago-mixotrophs to photoautotrophs.</title>
        <authorList>
            <person name="Ban H."/>
            <person name="Sato S."/>
            <person name="Yoshikawa S."/>
            <person name="Kazumasa Y."/>
            <person name="Nakamura Y."/>
            <person name="Ichinomiya M."/>
            <person name="Saitoh K."/>
            <person name="Sato N."/>
            <person name="Blanc-Mathieu R."/>
            <person name="Endo H."/>
            <person name="Kuwata A."/>
            <person name="Ogata H."/>
        </authorList>
    </citation>
    <scope>NUCLEOTIDE SEQUENCE</scope>
</reference>
<evidence type="ECO:0000313" key="4">
    <source>
        <dbReference type="Proteomes" id="UP001165082"/>
    </source>
</evidence>
<dbReference type="Pfam" id="PF13637">
    <property type="entry name" value="Ank_4"/>
    <property type="match status" value="1"/>
</dbReference>
<sequence>MGFYAGSGISQPKSVRAKAKPTLHFARSLRMSRPKVVYISWQLLRVLTKRDSVKSVAKIMPKEHGWVDTRLGALVDEANAINMAARFGRARCVRFLLNSMGAKADIPDANGMSPVGAAAWGGYEQILRDILECGQLIDIHRLGTPFKTSSCGGKGPFTPIEWARRKGHKKIVRMLEEYLLVLKENEDAEGGEEEGGKGEVVI</sequence>
<dbReference type="Gene3D" id="1.25.40.20">
    <property type="entry name" value="Ankyrin repeat-containing domain"/>
    <property type="match status" value="1"/>
</dbReference>
<comment type="caution">
    <text evidence="3">The sequence shown here is derived from an EMBL/GenBank/DDBJ whole genome shotgun (WGS) entry which is preliminary data.</text>
</comment>
<organism evidence="3 4">
    <name type="scientific">Triparma retinervis</name>
    <dbReference type="NCBI Taxonomy" id="2557542"/>
    <lineage>
        <taxon>Eukaryota</taxon>
        <taxon>Sar</taxon>
        <taxon>Stramenopiles</taxon>
        <taxon>Ochrophyta</taxon>
        <taxon>Bolidophyceae</taxon>
        <taxon>Parmales</taxon>
        <taxon>Triparmaceae</taxon>
        <taxon>Triparma</taxon>
    </lineage>
</organism>
<evidence type="ECO:0000256" key="2">
    <source>
        <dbReference type="ARBA" id="ARBA00023043"/>
    </source>
</evidence>
<accession>A0A9W7A6V8</accession>
<dbReference type="SUPFAM" id="SSF48403">
    <property type="entry name" value="Ankyrin repeat"/>
    <property type="match status" value="1"/>
</dbReference>
<dbReference type="InterPro" id="IPR002110">
    <property type="entry name" value="Ankyrin_rpt"/>
</dbReference>
<evidence type="ECO:0000313" key="3">
    <source>
        <dbReference type="EMBL" id="GMH63758.1"/>
    </source>
</evidence>
<dbReference type="OrthoDB" id="426293at2759"/>